<keyword evidence="6" id="KW-1185">Reference proteome</keyword>
<evidence type="ECO:0000313" key="4">
    <source>
        <dbReference type="EMBL" id="KRN10212.1"/>
    </source>
</evidence>
<dbReference type="EMBL" id="CAKC01000041">
    <property type="protein sequence ID" value="CCI86911.1"/>
    <property type="molecule type" value="Genomic_DNA"/>
</dbReference>
<dbReference type="RefSeq" id="WP_008472990.1">
    <property type="nucleotide sequence ID" value="NZ_AYZO01000033.1"/>
</dbReference>
<dbReference type="PATRIC" id="fig|1423751.3.peg.1223"/>
<organism evidence="3 5">
    <name type="scientific">Lactobacillus gigeriorum DSM 23908 = CRBIP 24.85</name>
    <dbReference type="NCBI Taxonomy" id="1423751"/>
    <lineage>
        <taxon>Bacteria</taxon>
        <taxon>Bacillati</taxon>
        <taxon>Bacillota</taxon>
        <taxon>Bacilli</taxon>
        <taxon>Lactobacillales</taxon>
        <taxon>Lactobacillaceae</taxon>
        <taxon>Lactobacillus</taxon>
    </lineage>
</organism>
<gene>
    <name evidence="3" type="ORF">BN52_10050</name>
    <name evidence="4" type="ORF">FC38_GL001184</name>
</gene>
<evidence type="ECO:0000313" key="5">
    <source>
        <dbReference type="Proteomes" id="UP000009326"/>
    </source>
</evidence>
<proteinExistence type="predicted"/>
<dbReference type="STRING" id="1423751.FC38_GL001184"/>
<reference evidence="3 5" key="1">
    <citation type="submission" date="2012-06" db="EMBL/GenBank/DDBJ databases">
        <title>Draft genome sequence of Lactobacillus gigeriorum CRBIP 24.85T, isolated from chicken crop.</title>
        <authorList>
            <person name="Cousin S."/>
            <person name="Ma L."/>
            <person name="Creno S."/>
            <person name="Clermont D."/>
            <person name="Loux V."/>
            <person name="Bizet C."/>
            <person name="Bouchier C."/>
        </authorList>
    </citation>
    <scope>NUCLEOTIDE SEQUENCE [LARGE SCALE GENOMIC DNA]</scope>
    <source>
        <strain evidence="5">CRBIP 24.85T</strain>
        <strain evidence="3">Type strain: CRBIP 24.85</strain>
    </source>
</reference>
<feature type="compositionally biased region" description="Basic residues" evidence="1">
    <location>
        <begin position="36"/>
        <end position="52"/>
    </location>
</feature>
<dbReference type="OrthoDB" id="10004237at2"/>
<feature type="chain" id="PRO_5039360351" evidence="2">
    <location>
        <begin position="20"/>
        <end position="122"/>
    </location>
</feature>
<evidence type="ECO:0000256" key="1">
    <source>
        <dbReference type="SAM" id="MobiDB-lite"/>
    </source>
</evidence>
<sequence length="122" mass="12977">MKKKTIITTLPLLSAAILGGIVETNPTNIVNAQVTKTKKVKPTGKKPPKKPTGKAPSGMKMGTPQNGKGKMGGSNTQSYDYKRTLKATVNIASGSKSIGKKAIKNTKSDQNTVLVQKLVKYH</sequence>
<comment type="caution">
    <text evidence="3">The sequence shown here is derived from an EMBL/GenBank/DDBJ whole genome shotgun (WGS) entry which is preliminary data.</text>
</comment>
<reference evidence="4 6" key="2">
    <citation type="journal article" date="2015" name="Genome Announc.">
        <title>Expanding the biotechnology potential of lactobacilli through comparative genomics of 213 strains and associated genera.</title>
        <authorList>
            <person name="Sun Z."/>
            <person name="Harris H.M."/>
            <person name="McCann A."/>
            <person name="Guo C."/>
            <person name="Argimon S."/>
            <person name="Zhang W."/>
            <person name="Yang X."/>
            <person name="Jeffery I.B."/>
            <person name="Cooney J.C."/>
            <person name="Kagawa T.F."/>
            <person name="Liu W."/>
            <person name="Song Y."/>
            <person name="Salvetti E."/>
            <person name="Wrobel A."/>
            <person name="Rasinkangas P."/>
            <person name="Parkhill J."/>
            <person name="Rea M.C."/>
            <person name="O'Sullivan O."/>
            <person name="Ritari J."/>
            <person name="Douillard F.P."/>
            <person name="Paul Ross R."/>
            <person name="Yang R."/>
            <person name="Briner A.E."/>
            <person name="Felis G.E."/>
            <person name="de Vos W.M."/>
            <person name="Barrangou R."/>
            <person name="Klaenhammer T.R."/>
            <person name="Caufield P.W."/>
            <person name="Cui Y."/>
            <person name="Zhang H."/>
            <person name="O'Toole P.W."/>
        </authorList>
    </citation>
    <scope>NUCLEOTIDE SEQUENCE [LARGE SCALE GENOMIC DNA]</scope>
    <source>
        <strain evidence="4 6">DSM 23908</strain>
    </source>
</reference>
<accession>I7LCZ1</accession>
<protein>
    <submittedName>
        <fullName evidence="3">Uncharacterized protein</fullName>
    </submittedName>
</protein>
<keyword evidence="2" id="KW-0732">Signal</keyword>
<feature type="region of interest" description="Disordered" evidence="1">
    <location>
        <begin position="35"/>
        <end position="78"/>
    </location>
</feature>
<dbReference type="AlphaFoldDB" id="I7LCZ1"/>
<feature type="signal peptide" evidence="2">
    <location>
        <begin position="1"/>
        <end position="19"/>
    </location>
</feature>
<evidence type="ECO:0000256" key="2">
    <source>
        <dbReference type="SAM" id="SignalP"/>
    </source>
</evidence>
<dbReference type="Proteomes" id="UP000009326">
    <property type="component" value="Unassembled WGS sequence"/>
</dbReference>
<dbReference type="EMBL" id="AYZO01000033">
    <property type="protein sequence ID" value="KRN10212.1"/>
    <property type="molecule type" value="Genomic_DNA"/>
</dbReference>
<evidence type="ECO:0000313" key="6">
    <source>
        <dbReference type="Proteomes" id="UP000051521"/>
    </source>
</evidence>
<name>I7LCZ1_9LACO</name>
<evidence type="ECO:0000313" key="3">
    <source>
        <dbReference type="EMBL" id="CCI86911.1"/>
    </source>
</evidence>
<dbReference type="Proteomes" id="UP000051521">
    <property type="component" value="Unassembled WGS sequence"/>
</dbReference>